<organism evidence="1 2">
    <name type="scientific">Allomeiothermus silvanus (strain ATCC 700542 / DSM 9946 / NBRC 106475 / NCIMB 13440 / VI-R2)</name>
    <name type="common">Thermus silvanus</name>
    <dbReference type="NCBI Taxonomy" id="526227"/>
    <lineage>
        <taxon>Bacteria</taxon>
        <taxon>Thermotogati</taxon>
        <taxon>Deinococcota</taxon>
        <taxon>Deinococci</taxon>
        <taxon>Thermales</taxon>
        <taxon>Thermaceae</taxon>
        <taxon>Allomeiothermus</taxon>
    </lineage>
</organism>
<evidence type="ECO:0000313" key="2">
    <source>
        <dbReference type="Proteomes" id="UP000001916"/>
    </source>
</evidence>
<protein>
    <submittedName>
        <fullName evidence="1">Uncharacterized protein</fullName>
    </submittedName>
</protein>
<dbReference type="Proteomes" id="UP000001916">
    <property type="component" value="Chromosome"/>
</dbReference>
<gene>
    <name evidence="1" type="ordered locus">Mesil_2067</name>
</gene>
<dbReference type="RefSeq" id="WP_013158490.1">
    <property type="nucleotide sequence ID" value="NC_014212.1"/>
</dbReference>
<dbReference type="HOGENOM" id="CLU_1394903_0_0_0"/>
<proteinExistence type="predicted"/>
<name>D7BH86_ALLS1</name>
<evidence type="ECO:0000313" key="1">
    <source>
        <dbReference type="EMBL" id="ADH63939.1"/>
    </source>
</evidence>
<dbReference type="KEGG" id="msv:Mesil_2067"/>
<accession>D7BH86</accession>
<dbReference type="STRING" id="526227.Mesil_2067"/>
<sequence>MQHFVALGVLTALVLAGCGLISTPPINDPLKLDGKTISASFPLVTAIKANPKPSIATFTFDNLTDLPSLSTTPSGFELRIGFSSGEVTGSCTAPNTINVSLTSISFQVSDDQGTVAIGGGPVTFKLNKGTGSAYTVSNLSTTVLGFTQGSVGTLLNILKAGGKNTLQGSMDVEVDDALAGCTLTLTLGGTTGTIKF</sequence>
<dbReference type="AlphaFoldDB" id="D7BH86"/>
<dbReference type="EMBL" id="CP002042">
    <property type="protein sequence ID" value="ADH63939.1"/>
    <property type="molecule type" value="Genomic_DNA"/>
</dbReference>
<keyword evidence="2" id="KW-1185">Reference proteome</keyword>
<reference evidence="1 2" key="1">
    <citation type="journal article" date="2010" name="Stand. Genomic Sci.">
        <title>Complete genome sequence of Meiothermus silvanus type strain (VI-R2).</title>
        <authorList>
            <person name="Sikorski J."/>
            <person name="Tindall B.J."/>
            <person name="Lowry S."/>
            <person name="Lucas S."/>
            <person name="Nolan M."/>
            <person name="Copeland A."/>
            <person name="Glavina Del Rio T."/>
            <person name="Tice H."/>
            <person name="Cheng J.F."/>
            <person name="Han C."/>
            <person name="Pitluck S."/>
            <person name="Liolios K."/>
            <person name="Ivanova N."/>
            <person name="Mavromatis K."/>
            <person name="Mikhailova N."/>
            <person name="Pati A."/>
            <person name="Goodwin L."/>
            <person name="Chen A."/>
            <person name="Palaniappan K."/>
            <person name="Land M."/>
            <person name="Hauser L."/>
            <person name="Chang Y.J."/>
            <person name="Jeffries C.D."/>
            <person name="Rohde M."/>
            <person name="Goker M."/>
            <person name="Woyke T."/>
            <person name="Bristow J."/>
            <person name="Eisen J.A."/>
            <person name="Markowitz V."/>
            <person name="Hugenholtz P."/>
            <person name="Kyrpides N.C."/>
            <person name="Klenk H.P."/>
            <person name="Lapidus A."/>
        </authorList>
    </citation>
    <scope>NUCLEOTIDE SEQUENCE [LARGE SCALE GENOMIC DNA]</scope>
    <source>
        <strain evidence="2">ATCC 700542 / DSM 9946 / VI-R2</strain>
    </source>
</reference>